<keyword evidence="9" id="KW-1185">Reference proteome</keyword>
<dbReference type="eggNOG" id="COG1215">
    <property type="taxonomic scope" value="Bacteria"/>
</dbReference>
<dbReference type="OrthoDB" id="9777873at2"/>
<dbReference type="Pfam" id="PF00535">
    <property type="entry name" value="Glycos_transf_2"/>
    <property type="match status" value="1"/>
</dbReference>
<dbReference type="Pfam" id="PF04101">
    <property type="entry name" value="Glyco_tran_28_C"/>
    <property type="match status" value="1"/>
</dbReference>
<dbReference type="EMBL" id="CP001801">
    <property type="protein sequence ID" value="ACX96732.1"/>
    <property type="molecule type" value="Genomic_DNA"/>
</dbReference>
<feature type="domain" description="Glycosyltransferase 2-like" evidence="6">
    <location>
        <begin position="388"/>
        <end position="520"/>
    </location>
</feature>
<evidence type="ECO:0000256" key="3">
    <source>
        <dbReference type="ARBA" id="ARBA00022676"/>
    </source>
</evidence>
<evidence type="ECO:0000313" key="8">
    <source>
        <dbReference type="EMBL" id="ACX96732.1"/>
    </source>
</evidence>
<dbReference type="CDD" id="cd06423">
    <property type="entry name" value="CESA_like"/>
    <property type="match status" value="1"/>
</dbReference>
<dbReference type="HOGENOM" id="CLU_439266_0_0_6"/>
<dbReference type="PANTHER" id="PTHR43646:SF2">
    <property type="entry name" value="GLYCOSYLTRANSFERASE 2-LIKE DOMAIN-CONTAINING PROTEIN"/>
    <property type="match status" value="1"/>
</dbReference>
<proteinExistence type="predicted"/>
<comment type="subcellular location">
    <subcellularLocation>
        <location evidence="1">Cell membrane</location>
    </subcellularLocation>
</comment>
<dbReference type="eggNOG" id="COG4671">
    <property type="taxonomic scope" value="Bacteria"/>
</dbReference>
<evidence type="ECO:0000256" key="1">
    <source>
        <dbReference type="ARBA" id="ARBA00004236"/>
    </source>
</evidence>
<keyword evidence="3" id="KW-0328">Glycosyltransferase</keyword>
<dbReference type="GO" id="GO:0016758">
    <property type="term" value="F:hexosyltransferase activity"/>
    <property type="evidence" value="ECO:0007669"/>
    <property type="project" value="InterPro"/>
</dbReference>
<dbReference type="RefSeq" id="WP_012824765.1">
    <property type="nucleotide sequence ID" value="NC_013422.1"/>
</dbReference>
<dbReference type="Gene3D" id="3.40.50.2000">
    <property type="entry name" value="Glycogen Phosphorylase B"/>
    <property type="match status" value="1"/>
</dbReference>
<sequence length="622" mass="70825">MNVNTGSCSRAEHYSDASPRALFAVSSLGLGHATRSLVLIHAFLADGYRVTVISTGNALAFMRLELADHPAVEWQDWPDYPPLERGTGWRFYAYLALDLFTTWRRIREEHHRFESIACDYDFVFSDGRYGMYSRWVPSFILSHQIAFIPPKGLQEVSWMSDHLNVAALKQFDRIFIPDFPCPSLNLAGNLSHTPVLQNTRREYVGILSSYPHQELEQDIDYLFVISGYLHEHKGAFVRDLLEQAQALPGKKVFVLGDANADPAQYRDALSDDLEVHPLATGDLRQELFGRAKCIISRAGYTTVMDLVEHDKRALLIPTPNQTEQEYLGYYLGSLKYFVSRNQSEAFDLAAALAQTEDTRLFEAPWRTQEAVRRIQSSMSDALHKNFFSVIVPAHNEAAVLAETLDSLLAQSYPANRMEIIIVENGSTDETWAIAERYAALSDGNLSIRALQSEKGVSKAKNVGLAAMSVHSDWVIFCDADTQLAPKALRQFNRWINQHGSESLAVGTTRVRPLSVNRVYVRLWFRAYDLIHRLTRSSYSIQLARSPIARGIGFRPELSFAEDLTFISECRRYGRFFYIPSDQVATSTRRFEAQGYLKQSLKWLFEALMPMRMKRKRGYDVIR</sequence>
<feature type="domain" description="Glycosyl transferase family 28 C-terminal" evidence="7">
    <location>
        <begin position="273"/>
        <end position="328"/>
    </location>
</feature>
<evidence type="ECO:0000313" key="9">
    <source>
        <dbReference type="Proteomes" id="UP000009102"/>
    </source>
</evidence>
<evidence type="ECO:0000259" key="7">
    <source>
        <dbReference type="Pfam" id="PF04101"/>
    </source>
</evidence>
<keyword evidence="2" id="KW-1003">Cell membrane</keyword>
<reference evidence="8 9" key="1">
    <citation type="submission" date="2009-10" db="EMBL/GenBank/DDBJ databases">
        <title>Complete sequence of Halothiobacillus neapolitanus c2.</title>
        <authorList>
            <consortium name="US DOE Joint Genome Institute"/>
            <person name="Lucas S."/>
            <person name="Copeland A."/>
            <person name="Lapidus A."/>
            <person name="Glavina del Rio T."/>
            <person name="Tice H."/>
            <person name="Bruce D."/>
            <person name="Goodwin L."/>
            <person name="Pitluck S."/>
            <person name="Davenport K."/>
            <person name="Brettin T."/>
            <person name="Detter J.C."/>
            <person name="Han C."/>
            <person name="Tapia R."/>
            <person name="Larimer F."/>
            <person name="Land M."/>
            <person name="Hauser L."/>
            <person name="Kyrpides N."/>
            <person name="Mikhailova N."/>
            <person name="Kerfeld C."/>
            <person name="Cannon G."/>
            <person name="Heinhort S."/>
        </authorList>
    </citation>
    <scope>NUCLEOTIDE SEQUENCE [LARGE SCALE GENOMIC DNA]</scope>
    <source>
        <strain evidence="9">ATCC 23641 / c2</strain>
    </source>
</reference>
<evidence type="ECO:0000259" key="6">
    <source>
        <dbReference type="Pfam" id="PF00535"/>
    </source>
</evidence>
<dbReference type="Proteomes" id="UP000009102">
    <property type="component" value="Chromosome"/>
</dbReference>
<name>D0L209_HALNC</name>
<evidence type="ECO:0000256" key="5">
    <source>
        <dbReference type="ARBA" id="ARBA00023136"/>
    </source>
</evidence>
<dbReference type="InterPro" id="IPR029044">
    <property type="entry name" value="Nucleotide-diphossugar_trans"/>
</dbReference>
<dbReference type="KEGG" id="hna:Hneap_1910"/>
<evidence type="ECO:0000256" key="2">
    <source>
        <dbReference type="ARBA" id="ARBA00022475"/>
    </source>
</evidence>
<dbReference type="InterPro" id="IPR007235">
    <property type="entry name" value="Glyco_trans_28_C"/>
</dbReference>
<dbReference type="InterPro" id="IPR001173">
    <property type="entry name" value="Glyco_trans_2-like"/>
</dbReference>
<dbReference type="SUPFAM" id="SSF53756">
    <property type="entry name" value="UDP-Glycosyltransferase/glycogen phosphorylase"/>
    <property type="match status" value="1"/>
</dbReference>
<dbReference type="AlphaFoldDB" id="D0L209"/>
<protein>
    <submittedName>
        <fullName evidence="8">Glycosyl transferase family 2</fullName>
    </submittedName>
</protein>
<keyword evidence="4 8" id="KW-0808">Transferase</keyword>
<dbReference type="Gene3D" id="3.90.550.10">
    <property type="entry name" value="Spore Coat Polysaccharide Biosynthesis Protein SpsA, Chain A"/>
    <property type="match status" value="1"/>
</dbReference>
<dbReference type="PANTHER" id="PTHR43646">
    <property type="entry name" value="GLYCOSYLTRANSFERASE"/>
    <property type="match status" value="1"/>
</dbReference>
<accession>D0L209</accession>
<organism evidence="8 9">
    <name type="scientific">Halothiobacillus neapolitanus (strain ATCC 23641 / DSM 15147 / CIP 104769 / NCIMB 8539 / c2)</name>
    <name type="common">Thiobacillus neapolitanus</name>
    <dbReference type="NCBI Taxonomy" id="555778"/>
    <lineage>
        <taxon>Bacteria</taxon>
        <taxon>Pseudomonadati</taxon>
        <taxon>Pseudomonadota</taxon>
        <taxon>Gammaproteobacteria</taxon>
        <taxon>Chromatiales</taxon>
        <taxon>Halothiobacillaceae</taxon>
        <taxon>Halothiobacillus</taxon>
    </lineage>
</organism>
<evidence type="ECO:0000256" key="4">
    <source>
        <dbReference type="ARBA" id="ARBA00022679"/>
    </source>
</evidence>
<keyword evidence="5" id="KW-0472">Membrane</keyword>
<dbReference type="STRING" id="555778.Hneap_1910"/>
<gene>
    <name evidence="8" type="ordered locus">Hneap_1910</name>
</gene>
<dbReference type="SUPFAM" id="SSF53448">
    <property type="entry name" value="Nucleotide-diphospho-sugar transferases"/>
    <property type="match status" value="1"/>
</dbReference>
<dbReference type="GO" id="GO:0005886">
    <property type="term" value="C:plasma membrane"/>
    <property type="evidence" value="ECO:0007669"/>
    <property type="project" value="UniProtKB-SubCell"/>
</dbReference>
<dbReference type="CAZy" id="GT2">
    <property type="family name" value="Glycosyltransferase Family 2"/>
</dbReference>